<comment type="caution">
    <text evidence="1">The sequence shown here is derived from an EMBL/GenBank/DDBJ whole genome shotgun (WGS) entry which is preliminary data.</text>
</comment>
<sequence length="158" mass="17587">TIHLPLPLFLMTSPNRQRRGRYATNACTNCRKRHVKCSQGSQGTACTNCASRNLMCTYTIPNKRGPKVSSGSTNGFENSFGEAESIERGYEFDLIPNYRDYIEETQSVQGGLFPNQIQFNTIMPNNGMPINISDAYSLPSNFSSSFPSIASNLDHPFM</sequence>
<dbReference type="Proteomes" id="UP000789920">
    <property type="component" value="Unassembled WGS sequence"/>
</dbReference>
<proteinExistence type="predicted"/>
<protein>
    <submittedName>
        <fullName evidence="1">5609_t:CDS:1</fullName>
    </submittedName>
</protein>
<feature type="non-terminal residue" evidence="1">
    <location>
        <position position="1"/>
    </location>
</feature>
<accession>A0ACA9MH40</accession>
<reference evidence="1" key="1">
    <citation type="submission" date="2021-06" db="EMBL/GenBank/DDBJ databases">
        <authorList>
            <person name="Kallberg Y."/>
            <person name="Tangrot J."/>
            <person name="Rosling A."/>
        </authorList>
    </citation>
    <scope>NUCLEOTIDE SEQUENCE</scope>
    <source>
        <strain evidence="1">MA461A</strain>
    </source>
</reference>
<keyword evidence="2" id="KW-1185">Reference proteome</keyword>
<evidence type="ECO:0000313" key="2">
    <source>
        <dbReference type="Proteomes" id="UP000789920"/>
    </source>
</evidence>
<gene>
    <name evidence="1" type="ORF">RPERSI_LOCUS5349</name>
</gene>
<dbReference type="EMBL" id="CAJVQC010007957">
    <property type="protein sequence ID" value="CAG8586091.1"/>
    <property type="molecule type" value="Genomic_DNA"/>
</dbReference>
<evidence type="ECO:0000313" key="1">
    <source>
        <dbReference type="EMBL" id="CAG8586091.1"/>
    </source>
</evidence>
<organism evidence="1 2">
    <name type="scientific">Racocetra persica</name>
    <dbReference type="NCBI Taxonomy" id="160502"/>
    <lineage>
        <taxon>Eukaryota</taxon>
        <taxon>Fungi</taxon>
        <taxon>Fungi incertae sedis</taxon>
        <taxon>Mucoromycota</taxon>
        <taxon>Glomeromycotina</taxon>
        <taxon>Glomeromycetes</taxon>
        <taxon>Diversisporales</taxon>
        <taxon>Gigasporaceae</taxon>
        <taxon>Racocetra</taxon>
    </lineage>
</organism>
<name>A0ACA9MH40_9GLOM</name>